<sequence>MTLILSVYIGQICAAQLDHKGLSILDKAESVLGESFNLPESQWFGRDKVSANADIDDYLDDLIIRLELPELVGLRQNYFKVEKRIGEERKILRDLREKRLFSVSEEASTLMKYTPTDTLKTWTASTRADFDQLIEAHEKNLLELETSLLELRSSMSDELAKAGVQLDAEQLDFLYTTVTGEDTIRAIMLFNSATAVSKQLQHLMETNAQDFDAVKRYYGMATILHRMVVKIQENFIYKLEKVYMVQLDSYKIEARKSLEDAKRLKTTADKEQRKILDKNIEANQLALEAIDRYMKYLQDQAKNAQAILKKAQSREAIAMNTYSTVKVSLDVLSLMQDSQRDFQAFSSMQVPEIVPFDNPEIRKEFLNITQKLNQS</sequence>
<proteinExistence type="predicted"/>
<comment type="caution">
    <text evidence="1">The sequence shown here is derived from an EMBL/GenBank/DDBJ whole genome shotgun (WGS) entry which is preliminary data.</text>
</comment>
<dbReference type="RefSeq" id="WP_245831111.1">
    <property type="nucleotide sequence ID" value="NZ_BAABKE010000002.1"/>
</dbReference>
<evidence type="ECO:0000313" key="2">
    <source>
        <dbReference type="Proteomes" id="UP001500631"/>
    </source>
</evidence>
<name>A0ABP9MIR1_9GAMM</name>
<gene>
    <name evidence="1" type="ORF">GCM10023338_06700</name>
</gene>
<accession>A0ABP9MIR1</accession>
<dbReference type="Proteomes" id="UP001500631">
    <property type="component" value="Unassembled WGS sequence"/>
</dbReference>
<evidence type="ECO:0000313" key="1">
    <source>
        <dbReference type="EMBL" id="GAA5096411.1"/>
    </source>
</evidence>
<dbReference type="EMBL" id="BAABKE010000002">
    <property type="protein sequence ID" value="GAA5096411.1"/>
    <property type="molecule type" value="Genomic_DNA"/>
</dbReference>
<reference evidence="2" key="1">
    <citation type="journal article" date="2019" name="Int. J. Syst. Evol. Microbiol.">
        <title>The Global Catalogue of Microorganisms (GCM) 10K type strain sequencing project: providing services to taxonomists for standard genome sequencing and annotation.</title>
        <authorList>
            <consortium name="The Broad Institute Genomics Platform"/>
            <consortium name="The Broad Institute Genome Sequencing Center for Infectious Disease"/>
            <person name="Wu L."/>
            <person name="Ma J."/>
        </authorList>
    </citation>
    <scope>NUCLEOTIDE SEQUENCE [LARGE SCALE GENOMIC DNA]</scope>
    <source>
        <strain evidence="2">JCM 18424</strain>
    </source>
</reference>
<organism evidence="1 2">
    <name type="scientific">Wohlfahrtiimonas larvae</name>
    <dbReference type="NCBI Taxonomy" id="1157986"/>
    <lineage>
        <taxon>Bacteria</taxon>
        <taxon>Pseudomonadati</taxon>
        <taxon>Pseudomonadota</taxon>
        <taxon>Gammaproteobacteria</taxon>
        <taxon>Cardiobacteriales</taxon>
        <taxon>Ignatzschineriaceae</taxon>
        <taxon>Wohlfahrtiimonas</taxon>
    </lineage>
</organism>
<protein>
    <submittedName>
        <fullName evidence="1">Uncharacterized protein</fullName>
    </submittedName>
</protein>
<keyword evidence="2" id="KW-1185">Reference proteome</keyword>